<accession>A0A2A2SFW2</accession>
<reference evidence="9" key="1">
    <citation type="submission" date="2017-09" db="EMBL/GenBank/DDBJ databases">
        <authorList>
            <person name="Feng G."/>
            <person name="Zhu H."/>
        </authorList>
    </citation>
    <scope>NUCLEOTIDE SEQUENCE [LARGE SCALE GENOMIC DNA]</scope>
    <source>
        <strain evidence="9">1PNM-20</strain>
    </source>
</reference>
<dbReference type="PRINTS" id="PR01021">
    <property type="entry name" value="OMPADOMAIN"/>
</dbReference>
<keyword evidence="8" id="KW-0282">Flagellum</keyword>
<dbReference type="PROSITE" id="PS51123">
    <property type="entry name" value="OMPA_2"/>
    <property type="match status" value="1"/>
</dbReference>
<sequence length="226" mass="24212">MANNDDHKPGEPSHIHLGPKHEGKKFNWLPWLLLALGLLALLFALSRCGRDEAAVAPVVTNETDTTVTNTTTTTTTTSSGSVNLPGGTVLAVTPGGLNEQVAGFLAGTDPTPSRAFQFDRLNFDTSRSEIRPQDQEDLNQMAQILKAYPNARIRVVGYADARGSDPANQQLGLSRANSVRQALVAQGIQENRIETASGGEQDPVDTNATAQGQAENRRTEVVIVSR</sequence>
<evidence type="ECO:0000256" key="2">
    <source>
        <dbReference type="ARBA" id="ARBA00023136"/>
    </source>
</evidence>
<evidence type="ECO:0000256" key="1">
    <source>
        <dbReference type="ARBA" id="ARBA00004442"/>
    </source>
</evidence>
<feature type="compositionally biased region" description="Polar residues" evidence="5">
    <location>
        <begin position="204"/>
        <end position="214"/>
    </location>
</feature>
<dbReference type="InterPro" id="IPR006664">
    <property type="entry name" value="OMP_bac"/>
</dbReference>
<dbReference type="InterPro" id="IPR006665">
    <property type="entry name" value="OmpA-like"/>
</dbReference>
<dbReference type="OrthoDB" id="9814546at2"/>
<feature type="domain" description="OmpA-like" evidence="7">
    <location>
        <begin position="114"/>
        <end position="226"/>
    </location>
</feature>
<evidence type="ECO:0000256" key="4">
    <source>
        <dbReference type="PROSITE-ProRule" id="PRU00473"/>
    </source>
</evidence>
<comment type="subcellular location">
    <subcellularLocation>
        <location evidence="1">Cell outer membrane</location>
    </subcellularLocation>
</comment>
<dbReference type="Proteomes" id="UP000218151">
    <property type="component" value="Unassembled WGS sequence"/>
</dbReference>
<feature type="transmembrane region" description="Helical" evidence="6">
    <location>
        <begin position="28"/>
        <end position="45"/>
    </location>
</feature>
<dbReference type="Pfam" id="PF00691">
    <property type="entry name" value="OmpA"/>
    <property type="match status" value="1"/>
</dbReference>
<comment type="caution">
    <text evidence="8">The sequence shown here is derived from an EMBL/GenBank/DDBJ whole genome shotgun (WGS) entry which is preliminary data.</text>
</comment>
<evidence type="ECO:0000256" key="6">
    <source>
        <dbReference type="SAM" id="Phobius"/>
    </source>
</evidence>
<dbReference type="SUPFAM" id="SSF103088">
    <property type="entry name" value="OmpA-like"/>
    <property type="match status" value="1"/>
</dbReference>
<name>A0A2A2SFW2_9SPHN</name>
<evidence type="ECO:0000259" key="7">
    <source>
        <dbReference type="PROSITE" id="PS51123"/>
    </source>
</evidence>
<keyword evidence="9" id="KW-1185">Reference proteome</keyword>
<feature type="region of interest" description="Disordered" evidence="5">
    <location>
        <begin position="194"/>
        <end position="226"/>
    </location>
</feature>
<dbReference type="InterPro" id="IPR036737">
    <property type="entry name" value="OmpA-like_sf"/>
</dbReference>
<dbReference type="AlphaFoldDB" id="A0A2A2SFW2"/>
<dbReference type="RefSeq" id="WP_095998322.1">
    <property type="nucleotide sequence ID" value="NZ_NSLI01000003.1"/>
</dbReference>
<dbReference type="PANTHER" id="PTHR30329">
    <property type="entry name" value="STATOR ELEMENT OF FLAGELLAR MOTOR COMPLEX"/>
    <property type="match status" value="1"/>
</dbReference>
<evidence type="ECO:0000313" key="8">
    <source>
        <dbReference type="EMBL" id="PAX08080.1"/>
    </source>
</evidence>
<evidence type="ECO:0000256" key="5">
    <source>
        <dbReference type="SAM" id="MobiDB-lite"/>
    </source>
</evidence>
<dbReference type="PANTHER" id="PTHR30329:SF21">
    <property type="entry name" value="LIPOPROTEIN YIAD-RELATED"/>
    <property type="match status" value="1"/>
</dbReference>
<gene>
    <name evidence="8" type="ORF">CKY28_10850</name>
</gene>
<keyword evidence="2 4" id="KW-0472">Membrane</keyword>
<organism evidence="8 9">
    <name type="scientific">Sphingomonas lenta</name>
    <dbReference type="NCBI Taxonomy" id="1141887"/>
    <lineage>
        <taxon>Bacteria</taxon>
        <taxon>Pseudomonadati</taxon>
        <taxon>Pseudomonadota</taxon>
        <taxon>Alphaproteobacteria</taxon>
        <taxon>Sphingomonadales</taxon>
        <taxon>Sphingomonadaceae</taxon>
        <taxon>Sphingomonas</taxon>
    </lineage>
</organism>
<keyword evidence="6" id="KW-0812">Transmembrane</keyword>
<keyword evidence="6" id="KW-1133">Transmembrane helix</keyword>
<dbReference type="EMBL" id="NSLI01000003">
    <property type="protein sequence ID" value="PAX08080.1"/>
    <property type="molecule type" value="Genomic_DNA"/>
</dbReference>
<proteinExistence type="predicted"/>
<evidence type="ECO:0000313" key="9">
    <source>
        <dbReference type="Proteomes" id="UP000218151"/>
    </source>
</evidence>
<keyword evidence="8" id="KW-0969">Cilium</keyword>
<evidence type="ECO:0000256" key="3">
    <source>
        <dbReference type="ARBA" id="ARBA00023237"/>
    </source>
</evidence>
<dbReference type="Gene3D" id="3.30.1330.60">
    <property type="entry name" value="OmpA-like domain"/>
    <property type="match status" value="1"/>
</dbReference>
<dbReference type="GO" id="GO:0009279">
    <property type="term" value="C:cell outer membrane"/>
    <property type="evidence" value="ECO:0007669"/>
    <property type="project" value="UniProtKB-SubCell"/>
</dbReference>
<protein>
    <submittedName>
        <fullName evidence="8">Flagellar motor protein MotB</fullName>
    </submittedName>
</protein>
<keyword evidence="8" id="KW-0966">Cell projection</keyword>
<dbReference type="CDD" id="cd07185">
    <property type="entry name" value="OmpA_C-like"/>
    <property type="match status" value="1"/>
</dbReference>
<keyword evidence="3" id="KW-0998">Cell outer membrane</keyword>
<dbReference type="InterPro" id="IPR050330">
    <property type="entry name" value="Bact_OuterMem_StrucFunc"/>
</dbReference>